<accession>G6YWQ8</accession>
<organism evidence="2 3">
    <name type="scientific">Marinobacter manganoxydans MnI7-9</name>
    <dbReference type="NCBI Taxonomy" id="1094979"/>
    <lineage>
        <taxon>Bacteria</taxon>
        <taxon>Pseudomonadati</taxon>
        <taxon>Pseudomonadota</taxon>
        <taxon>Gammaproteobacteria</taxon>
        <taxon>Pseudomonadales</taxon>
        <taxon>Marinobacteraceae</taxon>
        <taxon>Marinobacter</taxon>
    </lineage>
</organism>
<sequence length="105" mass="11310">MIDNMAFIGAGLLVVGLAVSVLAGVAEQRRWPLTKIFYLAPFLVFCGVSLVAVDMSASQVDELQDAFLRLLGFGLVMGCSLVVAAVLVWLGHKTGWRVSKRTTIL</sequence>
<evidence type="ECO:0000313" key="2">
    <source>
        <dbReference type="EMBL" id="EHJ03452.1"/>
    </source>
</evidence>
<reference evidence="2 3" key="1">
    <citation type="journal article" date="2012" name="J. Bacteriol.">
        <title>Genome sequence of deep-sea manganese-oxidizing bacterium Marinobacter manganoxydans MnI7-9.</title>
        <authorList>
            <person name="Wang H."/>
            <person name="Li H."/>
            <person name="Shao Z."/>
            <person name="Liao S."/>
            <person name="Johnstone L."/>
            <person name="Rensing C."/>
            <person name="Wang G."/>
        </authorList>
    </citation>
    <scope>NUCLEOTIDE SEQUENCE [LARGE SCALE GENOMIC DNA]</scope>
    <source>
        <strain evidence="2 3">MnI7-9</strain>
    </source>
</reference>
<feature type="transmembrane region" description="Helical" evidence="1">
    <location>
        <begin position="37"/>
        <end position="58"/>
    </location>
</feature>
<dbReference type="Proteomes" id="UP000003208">
    <property type="component" value="Unassembled WGS sequence"/>
</dbReference>
<feature type="transmembrane region" description="Helical" evidence="1">
    <location>
        <begin position="70"/>
        <end position="91"/>
    </location>
</feature>
<evidence type="ECO:0000313" key="3">
    <source>
        <dbReference type="Proteomes" id="UP000003208"/>
    </source>
</evidence>
<keyword evidence="1" id="KW-0812">Transmembrane</keyword>
<keyword evidence="3" id="KW-1185">Reference proteome</keyword>
<proteinExistence type="predicted"/>
<keyword evidence="1" id="KW-1133">Transmembrane helix</keyword>
<protein>
    <submittedName>
        <fullName evidence="2">Uncharacterized protein</fullName>
    </submittedName>
</protein>
<dbReference type="EMBL" id="AGTR01000080">
    <property type="protein sequence ID" value="EHJ03452.1"/>
    <property type="molecule type" value="Genomic_DNA"/>
</dbReference>
<feature type="transmembrane region" description="Helical" evidence="1">
    <location>
        <begin position="6"/>
        <end position="25"/>
    </location>
</feature>
<gene>
    <name evidence="2" type="ORF">KYE_16608</name>
</gene>
<dbReference type="AlphaFoldDB" id="G6YWQ8"/>
<keyword evidence="1" id="KW-0472">Membrane</keyword>
<evidence type="ECO:0000256" key="1">
    <source>
        <dbReference type="SAM" id="Phobius"/>
    </source>
</evidence>
<name>G6YWQ8_9GAMM</name>